<dbReference type="Proteomes" id="UP000663891">
    <property type="component" value="Unassembled WGS sequence"/>
</dbReference>
<accession>A0A815BEW4</accession>
<reference evidence="2" key="1">
    <citation type="submission" date="2021-02" db="EMBL/GenBank/DDBJ databases">
        <authorList>
            <person name="Nowell W R."/>
        </authorList>
    </citation>
    <scope>NUCLEOTIDE SEQUENCE</scope>
</reference>
<dbReference type="AlphaFoldDB" id="A0A815BEW4"/>
<protein>
    <submittedName>
        <fullName evidence="2">Uncharacterized protein</fullName>
    </submittedName>
</protein>
<organism evidence="2 3">
    <name type="scientific">Adineta steineri</name>
    <dbReference type="NCBI Taxonomy" id="433720"/>
    <lineage>
        <taxon>Eukaryota</taxon>
        <taxon>Metazoa</taxon>
        <taxon>Spiralia</taxon>
        <taxon>Gnathifera</taxon>
        <taxon>Rotifera</taxon>
        <taxon>Eurotatoria</taxon>
        <taxon>Bdelloidea</taxon>
        <taxon>Adinetida</taxon>
        <taxon>Adinetidae</taxon>
        <taxon>Adineta</taxon>
    </lineage>
</organism>
<proteinExistence type="predicted"/>
<comment type="caution">
    <text evidence="2">The sequence shown here is derived from an EMBL/GenBank/DDBJ whole genome shotgun (WGS) entry which is preliminary data.</text>
</comment>
<feature type="region of interest" description="Disordered" evidence="1">
    <location>
        <begin position="81"/>
        <end position="101"/>
    </location>
</feature>
<evidence type="ECO:0000313" key="2">
    <source>
        <dbReference type="EMBL" id="CAF1269700.1"/>
    </source>
</evidence>
<evidence type="ECO:0000256" key="1">
    <source>
        <dbReference type="SAM" id="MobiDB-lite"/>
    </source>
</evidence>
<dbReference type="EMBL" id="CAJNON010000452">
    <property type="protein sequence ID" value="CAF1269700.1"/>
    <property type="molecule type" value="Genomic_DNA"/>
</dbReference>
<gene>
    <name evidence="2" type="ORF">VCS650_LOCUS29348</name>
</gene>
<name>A0A815BEW4_9BILA</name>
<sequence length="101" mass="11495">MPSAVTDVESDWEIFDCPKDPEYSDCKIEIEVYGLDLNMFKLCIHLVNDLSCAKNFGLRLNIAKPSFPSWMRLYPSPVGIRERSSNPRCSSSSYNDLPGWS</sequence>
<evidence type="ECO:0000313" key="3">
    <source>
        <dbReference type="Proteomes" id="UP000663891"/>
    </source>
</evidence>